<evidence type="ECO:0000256" key="5">
    <source>
        <dbReference type="ARBA" id="ARBA00019973"/>
    </source>
</evidence>
<dbReference type="EMBL" id="KQ030993">
    <property type="protein sequence ID" value="KJZ68167.1"/>
    <property type="molecule type" value="Genomic_DNA"/>
</dbReference>
<dbReference type="Gene3D" id="3.30.420.10">
    <property type="entry name" value="Ribonuclease H-like superfamily/Ribonuclease H"/>
    <property type="match status" value="1"/>
</dbReference>
<dbReference type="SUPFAM" id="SSF53098">
    <property type="entry name" value="Ribonuclease H-like"/>
    <property type="match status" value="1"/>
</dbReference>
<feature type="compositionally biased region" description="Polar residues" evidence="11">
    <location>
        <begin position="604"/>
        <end position="624"/>
    </location>
</feature>
<dbReference type="Pfam" id="PF22936">
    <property type="entry name" value="Pol_BBD"/>
    <property type="match status" value="1"/>
</dbReference>
<evidence type="ECO:0000256" key="1">
    <source>
        <dbReference type="ARBA" id="ARBA00003747"/>
    </source>
</evidence>
<dbReference type="InterPro" id="IPR000719">
    <property type="entry name" value="Prot_kinase_dom"/>
</dbReference>
<evidence type="ECO:0000256" key="8">
    <source>
        <dbReference type="ARBA" id="ARBA00033194"/>
    </source>
</evidence>
<keyword evidence="6" id="KW-0694">RNA-binding</keyword>
<evidence type="ECO:0000256" key="9">
    <source>
        <dbReference type="ARBA" id="ARBA00047899"/>
    </source>
</evidence>
<dbReference type="InterPro" id="IPR040976">
    <property type="entry name" value="Pkinase_fungal"/>
</dbReference>
<keyword evidence="15" id="KW-1185">Reference proteome</keyword>
<evidence type="ECO:0000256" key="6">
    <source>
        <dbReference type="ARBA" id="ARBA00022884"/>
    </source>
</evidence>
<evidence type="ECO:0000256" key="11">
    <source>
        <dbReference type="SAM" id="MobiDB-lite"/>
    </source>
</evidence>
<feature type="domain" description="Integrase catalytic" evidence="13">
    <location>
        <begin position="222"/>
        <end position="388"/>
    </location>
</feature>
<dbReference type="GO" id="GO:0005634">
    <property type="term" value="C:nucleus"/>
    <property type="evidence" value="ECO:0007669"/>
    <property type="project" value="UniProtKB-ARBA"/>
</dbReference>
<dbReference type="Pfam" id="PF25597">
    <property type="entry name" value="SH3_retrovirus"/>
    <property type="match status" value="1"/>
</dbReference>
<evidence type="ECO:0000256" key="10">
    <source>
        <dbReference type="ARBA" id="ARBA00048679"/>
    </source>
</evidence>
<dbReference type="InterPro" id="IPR057670">
    <property type="entry name" value="SH3_retrovirus"/>
</dbReference>
<dbReference type="GO" id="GO:0015074">
    <property type="term" value="P:DNA integration"/>
    <property type="evidence" value="ECO:0007669"/>
    <property type="project" value="InterPro"/>
</dbReference>
<name>A0A0F7ZW12_9HYPO</name>
<protein>
    <recommendedName>
        <fullName evidence="5">EKC/KEOPS complex subunit BUD32</fullName>
        <ecNumber evidence="3">2.7.11.1</ecNumber>
    </recommendedName>
    <alternativeName>
        <fullName evidence="7 8">Atypical Serine/threonine protein kinase BUD32</fullName>
    </alternativeName>
    <alternativeName>
        <fullName evidence="4">EKC/KEOPS complex subunit bud32</fullName>
    </alternativeName>
</protein>
<dbReference type="PROSITE" id="PS50011">
    <property type="entry name" value="PROTEIN_KINASE_DOM"/>
    <property type="match status" value="1"/>
</dbReference>
<dbReference type="InterPro" id="IPR054722">
    <property type="entry name" value="PolX-like_BBD"/>
</dbReference>
<dbReference type="PROSITE" id="PS00109">
    <property type="entry name" value="PROTEIN_KINASE_TYR"/>
    <property type="match status" value="1"/>
</dbReference>
<comment type="catalytic activity">
    <reaction evidence="10">
        <text>L-seryl-[protein] + ATP = O-phospho-L-seryl-[protein] + ADP + H(+)</text>
        <dbReference type="Rhea" id="RHEA:17989"/>
        <dbReference type="Rhea" id="RHEA-COMP:9863"/>
        <dbReference type="Rhea" id="RHEA-COMP:11604"/>
        <dbReference type="ChEBI" id="CHEBI:15378"/>
        <dbReference type="ChEBI" id="CHEBI:29999"/>
        <dbReference type="ChEBI" id="CHEBI:30616"/>
        <dbReference type="ChEBI" id="CHEBI:83421"/>
        <dbReference type="ChEBI" id="CHEBI:456216"/>
        <dbReference type="EC" id="2.7.11.1"/>
    </reaction>
</comment>
<evidence type="ECO:0000313" key="14">
    <source>
        <dbReference type="EMBL" id="KJZ68167.1"/>
    </source>
</evidence>
<dbReference type="GO" id="GO:0003723">
    <property type="term" value="F:RNA binding"/>
    <property type="evidence" value="ECO:0007669"/>
    <property type="project" value="UniProtKB-KW"/>
</dbReference>
<dbReference type="OrthoDB" id="5584477at2759"/>
<dbReference type="Pfam" id="PF17667">
    <property type="entry name" value="Pkinase_fungal"/>
    <property type="match status" value="1"/>
</dbReference>
<organism evidence="14 15">
    <name type="scientific">Hirsutella minnesotensis 3608</name>
    <dbReference type="NCBI Taxonomy" id="1043627"/>
    <lineage>
        <taxon>Eukaryota</taxon>
        <taxon>Fungi</taxon>
        <taxon>Dikarya</taxon>
        <taxon>Ascomycota</taxon>
        <taxon>Pezizomycotina</taxon>
        <taxon>Sordariomycetes</taxon>
        <taxon>Hypocreomycetidae</taxon>
        <taxon>Hypocreales</taxon>
        <taxon>Ophiocordycipitaceae</taxon>
        <taxon>Hirsutella</taxon>
    </lineage>
</organism>
<dbReference type="GO" id="GO:0004674">
    <property type="term" value="F:protein serine/threonine kinase activity"/>
    <property type="evidence" value="ECO:0007669"/>
    <property type="project" value="UniProtKB-EC"/>
</dbReference>
<feature type="region of interest" description="Disordered" evidence="11">
    <location>
        <begin position="507"/>
        <end position="549"/>
    </location>
</feature>
<dbReference type="GO" id="GO:0005524">
    <property type="term" value="F:ATP binding"/>
    <property type="evidence" value="ECO:0007669"/>
    <property type="project" value="InterPro"/>
</dbReference>
<reference evidence="14 15" key="1">
    <citation type="journal article" date="2014" name="Genome Biol. Evol.">
        <title>Comparative genomics and transcriptomics analyses reveal divergent lifestyle features of nematode endoparasitic fungus Hirsutella minnesotensis.</title>
        <authorList>
            <person name="Lai Y."/>
            <person name="Liu K."/>
            <person name="Zhang X."/>
            <person name="Zhang X."/>
            <person name="Li K."/>
            <person name="Wang N."/>
            <person name="Shu C."/>
            <person name="Wu Y."/>
            <person name="Wang C."/>
            <person name="Bushley K.E."/>
            <person name="Xiang M."/>
            <person name="Liu X."/>
        </authorList>
    </citation>
    <scope>NUCLEOTIDE SEQUENCE [LARGE SCALE GENOMIC DNA]</scope>
    <source>
        <strain evidence="14 15">3608</strain>
    </source>
</reference>
<accession>A0A0F7ZW12</accession>
<dbReference type="InterPro" id="IPR036397">
    <property type="entry name" value="RNaseH_sf"/>
</dbReference>
<dbReference type="Gene3D" id="1.10.510.10">
    <property type="entry name" value="Transferase(Phosphotransferase) domain 1"/>
    <property type="match status" value="1"/>
</dbReference>
<comment type="function">
    <text evidence="1">Component of the EKC/KEOPS complex that is required for the formation of a threonylcarbamoyl group on adenosine at position 37 (t(6)A37) in tRNAs that read codons beginning with adenine. The complex is probably involved in the transfer of the threonylcarbamoyl moiety of threonylcarbamoyl-AMP (TC-AMP) to the N6 group of A37. BUD32 has ATPase activity in the context of the EKC/KEOPS complex and likely plays a supporting role to the catalytic subunit KAE1. The EKC/KEOPS complex also promotes both telomere uncapping and telomere elongation. The complex is required for efficient recruitment of transcriptional coactivators.</text>
</comment>
<evidence type="ECO:0000256" key="7">
    <source>
        <dbReference type="ARBA" id="ARBA00030980"/>
    </source>
</evidence>
<evidence type="ECO:0000259" key="13">
    <source>
        <dbReference type="PROSITE" id="PS50994"/>
    </source>
</evidence>
<dbReference type="EC" id="2.7.11.1" evidence="3"/>
<proteinExistence type="predicted"/>
<dbReference type="Proteomes" id="UP000054481">
    <property type="component" value="Unassembled WGS sequence"/>
</dbReference>
<dbReference type="InterPro" id="IPR001584">
    <property type="entry name" value="Integrase_cat-core"/>
</dbReference>
<dbReference type="PANTHER" id="PTHR38248">
    <property type="entry name" value="FUNK1 6"/>
    <property type="match status" value="1"/>
</dbReference>
<dbReference type="SUPFAM" id="SSF56112">
    <property type="entry name" value="Protein kinase-like (PK-like)"/>
    <property type="match status" value="1"/>
</dbReference>
<evidence type="ECO:0000256" key="4">
    <source>
        <dbReference type="ARBA" id="ARBA00013948"/>
    </source>
</evidence>
<dbReference type="InterPro" id="IPR011009">
    <property type="entry name" value="Kinase-like_dom_sf"/>
</dbReference>
<feature type="region of interest" description="Disordered" evidence="11">
    <location>
        <begin position="585"/>
        <end position="624"/>
    </location>
</feature>
<comment type="subunit">
    <text evidence="2">Component of the EKC/KEOPS complex composed of at least BUD32, CGI121, GON7, KAE1 and PCC1; the whole complex dimerizes.</text>
</comment>
<evidence type="ECO:0000259" key="12">
    <source>
        <dbReference type="PROSITE" id="PS50011"/>
    </source>
</evidence>
<sequence>MSITPEAAQPTQPSRAIQDALKSQTLTRDSIIDDSGASNHTFNDLKWFKDIKELPQELSFTSANGGDLVAKAIGTAYIRAKRSDGLVTEMNLGRSVYCPTAPINLLSSGQLRADGAIRDGFKDCIIHKDSKTEMAMIDWINNVAVIRSETPTTRQQIQGNMLLAVSYQVMHERLMHASPEIVLKACEQAGIKIPNREAKEHHCRTCHLAKSALIVSRTPPVRPARPLSLVRIDLIENKPLGHRQFRYTWHAEDAHCGYHWVRFLRHKDELFQATKDFDAYIQRTTGYQVQEYGMDNDVSFNWTTELIPWARANGISLKPTVPGTPRQNGLTERAGSKITQLARCIMIHSKLPEFLWPYAQESVVKVLNLLPCKSNQGLSPHEVFASFLRVNEELHKPYIRHLRTFGCVAYVHIKKERRVQARKMAPRAEEGKLVGWEGIHGKIYHIYVPARNRIVRACDVRFYEKLLQEPQKSASAEEVDTIEYEATLLDEVQEEEAGATIVERISDSLSTIEPGGGTTDKGPSIEETQDHHLPTPEITQELDESHDSSVKLVAHRRITTIAEMREGLEFPNAHRFRDEAVHFEDPPSATASANTSGHKRKSSSDTTSDNASGSKRWRSNSQKSKLVQEFNDQLPIGKAKPSLYTPGEDPWENRIYSCLVVSPAGRAISDFKTIKKLLESMRDAIRAHQSLYVTGNILHRDISSNNIIIADAKEPGAFKGMLIDLDLAKVRDSGPSGARHQTGTMQFMAVEVLRKADHTYRHDLESFFYVLLWSNGFDGEEKPPKESDLRNWEIGSFRDIAKAKEGDMTMNGLERIMSEFPERLDIVKPLCLMIRSIMFGDTARLSFGTPAGDPD</sequence>
<comment type="catalytic activity">
    <reaction evidence="9">
        <text>L-threonyl-[protein] + ATP = O-phospho-L-threonyl-[protein] + ADP + H(+)</text>
        <dbReference type="Rhea" id="RHEA:46608"/>
        <dbReference type="Rhea" id="RHEA-COMP:11060"/>
        <dbReference type="Rhea" id="RHEA-COMP:11605"/>
        <dbReference type="ChEBI" id="CHEBI:15378"/>
        <dbReference type="ChEBI" id="CHEBI:30013"/>
        <dbReference type="ChEBI" id="CHEBI:30616"/>
        <dbReference type="ChEBI" id="CHEBI:61977"/>
        <dbReference type="ChEBI" id="CHEBI:456216"/>
        <dbReference type="EC" id="2.7.11.1"/>
    </reaction>
</comment>
<evidence type="ECO:0000256" key="2">
    <source>
        <dbReference type="ARBA" id="ARBA00011534"/>
    </source>
</evidence>
<dbReference type="InterPro" id="IPR012337">
    <property type="entry name" value="RNaseH-like_sf"/>
</dbReference>
<evidence type="ECO:0000313" key="15">
    <source>
        <dbReference type="Proteomes" id="UP000054481"/>
    </source>
</evidence>
<gene>
    <name evidence="14" type="ORF">HIM_12435</name>
</gene>
<dbReference type="PROSITE" id="PS50994">
    <property type="entry name" value="INTEGRASE"/>
    <property type="match status" value="1"/>
</dbReference>
<dbReference type="AlphaFoldDB" id="A0A0F7ZW12"/>
<feature type="domain" description="Protein kinase" evidence="12">
    <location>
        <begin position="536"/>
        <end position="855"/>
    </location>
</feature>
<evidence type="ECO:0000256" key="3">
    <source>
        <dbReference type="ARBA" id="ARBA00012513"/>
    </source>
</evidence>
<dbReference type="PANTHER" id="PTHR38248:SF2">
    <property type="entry name" value="FUNK1 11"/>
    <property type="match status" value="1"/>
</dbReference>
<dbReference type="InterPro" id="IPR008266">
    <property type="entry name" value="Tyr_kinase_AS"/>
</dbReference>